<evidence type="ECO:0000256" key="3">
    <source>
        <dbReference type="ARBA" id="ARBA00022679"/>
    </source>
</evidence>
<dbReference type="EMBL" id="RSCL01000030">
    <property type="protein sequence ID" value="RUS97992.1"/>
    <property type="molecule type" value="Genomic_DNA"/>
</dbReference>
<name>A0A3S1C0H1_9CYAN</name>
<dbReference type="GO" id="GO:0016757">
    <property type="term" value="F:glycosyltransferase activity"/>
    <property type="evidence" value="ECO:0007669"/>
    <property type="project" value="UniProtKB-KW"/>
</dbReference>
<feature type="domain" description="Glycosyl transferase family 1" evidence="4">
    <location>
        <begin position="222"/>
        <end position="388"/>
    </location>
</feature>
<dbReference type="InterPro" id="IPR001296">
    <property type="entry name" value="Glyco_trans_1"/>
</dbReference>
<evidence type="ECO:0000256" key="1">
    <source>
        <dbReference type="ARBA" id="ARBA00009481"/>
    </source>
</evidence>
<keyword evidence="3 5" id="KW-0808">Transferase</keyword>
<reference evidence="5" key="1">
    <citation type="submission" date="2018-12" db="EMBL/GenBank/DDBJ databases">
        <authorList>
            <person name="Will S."/>
            <person name="Neumann-Schaal M."/>
            <person name="Henke P."/>
        </authorList>
    </citation>
    <scope>NUCLEOTIDE SEQUENCE</scope>
    <source>
        <strain evidence="5">PCC 7102</strain>
    </source>
</reference>
<comment type="caution">
    <text evidence="5">The sequence shown here is derived from an EMBL/GenBank/DDBJ whole genome shotgun (WGS) entry which is preliminary data.</text>
</comment>
<comment type="similarity">
    <text evidence="1">Belongs to the glycosyltransferase group 1 family. Glycosyltransferase 4 subfamily.</text>
</comment>
<evidence type="ECO:0000313" key="6">
    <source>
        <dbReference type="Proteomes" id="UP000271624"/>
    </source>
</evidence>
<dbReference type="OrthoDB" id="73743at2"/>
<keyword evidence="6" id="KW-1185">Reference proteome</keyword>
<accession>A0A3S1C0H1</accession>
<sequence>MKIAFIVWRFPVLSEAFILNQIIGLIQRGHDVHIHPVNGLPKNYTGKVHPVVEEYKLLERTYFPPIVPENWYVRFLKGVGLFLKNIHKGSFKTLQLLDSSKYGDEVANLKTLYRTVSLLQDGSYDIIHCQFGTLAPIALAYRDAGIIKGKLITTFRGIDISKYVQENGANVYDQLFKEGEFFLANCEFFGNRAINLGCDAKRLVVHGSGLDCTKFSFKPRPKPVNGKIKIATTGRLVEKKGIEYAIRAIAKIAASHPNIEYNIIGDGELKQQFEQLINELNVGHIVKLLGWKQQKEIVEILDNSHIFIAPSVTAADGNQDAPVNTLKEAMAMGLPVISTIHGGIPELVQDDISGFLVPERDASAIAKKLVYLIEHPERWENMGASGRARVEEKYDMNKLNDELVAIYQQMLTSNLPEQVQAQNTQEFIRV</sequence>
<dbReference type="AlphaFoldDB" id="A0A3S1C0H1"/>
<dbReference type="SUPFAM" id="SSF53756">
    <property type="entry name" value="UDP-Glycosyltransferase/glycogen phosphorylase"/>
    <property type="match status" value="1"/>
</dbReference>
<gene>
    <name evidence="5" type="ORF">DSM106972_082110</name>
</gene>
<dbReference type="PANTHER" id="PTHR12526">
    <property type="entry name" value="GLYCOSYLTRANSFERASE"/>
    <property type="match status" value="1"/>
</dbReference>
<dbReference type="RefSeq" id="WP_127086249.1">
    <property type="nucleotide sequence ID" value="NZ_RSCL01000030.1"/>
</dbReference>
<evidence type="ECO:0000313" key="5">
    <source>
        <dbReference type="EMBL" id="RUS97992.1"/>
    </source>
</evidence>
<evidence type="ECO:0000259" key="4">
    <source>
        <dbReference type="Pfam" id="PF00534"/>
    </source>
</evidence>
<evidence type="ECO:0000256" key="2">
    <source>
        <dbReference type="ARBA" id="ARBA00022676"/>
    </source>
</evidence>
<dbReference type="Proteomes" id="UP000271624">
    <property type="component" value="Unassembled WGS sequence"/>
</dbReference>
<protein>
    <submittedName>
        <fullName evidence="5">Colanic acid biosynthesis glycosyltransferase WcaL</fullName>
    </submittedName>
</protein>
<reference evidence="5" key="2">
    <citation type="journal article" date="2019" name="Genome Biol. Evol.">
        <title>Day and night: Metabolic profiles and evolutionary relationships of six axenic non-marine cyanobacteria.</title>
        <authorList>
            <person name="Will S.E."/>
            <person name="Henke P."/>
            <person name="Boedeker C."/>
            <person name="Huang S."/>
            <person name="Brinkmann H."/>
            <person name="Rohde M."/>
            <person name="Jarek M."/>
            <person name="Friedl T."/>
            <person name="Seufert S."/>
            <person name="Schumacher M."/>
            <person name="Overmann J."/>
            <person name="Neumann-Schaal M."/>
            <person name="Petersen J."/>
        </authorList>
    </citation>
    <scope>NUCLEOTIDE SEQUENCE [LARGE SCALE GENOMIC DNA]</scope>
    <source>
        <strain evidence="5">PCC 7102</strain>
    </source>
</reference>
<dbReference type="Pfam" id="PF00534">
    <property type="entry name" value="Glycos_transf_1"/>
    <property type="match status" value="1"/>
</dbReference>
<organism evidence="5 6">
    <name type="scientific">Dulcicalothrix desertica PCC 7102</name>
    <dbReference type="NCBI Taxonomy" id="232991"/>
    <lineage>
        <taxon>Bacteria</taxon>
        <taxon>Bacillati</taxon>
        <taxon>Cyanobacteriota</taxon>
        <taxon>Cyanophyceae</taxon>
        <taxon>Nostocales</taxon>
        <taxon>Calotrichaceae</taxon>
        <taxon>Dulcicalothrix</taxon>
    </lineage>
</organism>
<dbReference type="Gene3D" id="3.40.50.2000">
    <property type="entry name" value="Glycogen Phosphorylase B"/>
    <property type="match status" value="2"/>
</dbReference>
<dbReference type="PANTHER" id="PTHR12526:SF640">
    <property type="entry name" value="COLANIC ACID BIOSYNTHESIS GLYCOSYLTRANSFERASE WCAL-RELATED"/>
    <property type="match status" value="1"/>
</dbReference>
<proteinExistence type="inferred from homology"/>
<keyword evidence="2" id="KW-0328">Glycosyltransferase</keyword>